<evidence type="ECO:0000256" key="2">
    <source>
        <dbReference type="ARBA" id="ARBA00004651"/>
    </source>
</evidence>
<dbReference type="GO" id="GO:0000155">
    <property type="term" value="F:phosphorelay sensor kinase activity"/>
    <property type="evidence" value="ECO:0007669"/>
    <property type="project" value="InterPro"/>
</dbReference>
<dbReference type="Gene3D" id="3.40.50.2300">
    <property type="match status" value="1"/>
</dbReference>
<dbReference type="GO" id="GO:0005886">
    <property type="term" value="C:plasma membrane"/>
    <property type="evidence" value="ECO:0007669"/>
    <property type="project" value="UniProtKB-SubCell"/>
</dbReference>
<dbReference type="SMART" id="SM00388">
    <property type="entry name" value="HisKA"/>
    <property type="match status" value="1"/>
</dbReference>
<name>A0A3R9NQI3_9BACT</name>
<protein>
    <recommendedName>
        <fullName evidence="15">Sensory/regulatory protein RpfC</fullName>
        <ecNumber evidence="3">2.7.13.3</ecNumber>
    </recommendedName>
</protein>
<dbReference type="Pfam" id="PF02518">
    <property type="entry name" value="HATPase_c"/>
    <property type="match status" value="1"/>
</dbReference>
<keyword evidence="7" id="KW-0812">Transmembrane</keyword>
<dbReference type="InterPro" id="IPR036641">
    <property type="entry name" value="HPT_dom_sf"/>
</dbReference>
<dbReference type="InterPro" id="IPR005467">
    <property type="entry name" value="His_kinase_dom"/>
</dbReference>
<evidence type="ECO:0000256" key="1">
    <source>
        <dbReference type="ARBA" id="ARBA00000085"/>
    </source>
</evidence>
<keyword evidence="8" id="KW-0547">Nucleotide-binding</keyword>
<dbReference type="SMART" id="SM00448">
    <property type="entry name" value="REC"/>
    <property type="match status" value="1"/>
</dbReference>
<evidence type="ECO:0000259" key="21">
    <source>
        <dbReference type="PROSITE" id="PS50113"/>
    </source>
</evidence>
<feature type="domain" description="Response regulatory" evidence="19">
    <location>
        <begin position="1021"/>
        <end position="1139"/>
    </location>
</feature>
<reference evidence="22 23" key="1">
    <citation type="submission" date="2018-12" db="EMBL/GenBank/DDBJ databases">
        <authorList>
            <person name="Feng G."/>
            <person name="Zhu H."/>
        </authorList>
    </citation>
    <scope>NUCLEOTIDE SEQUENCE [LARGE SCALE GENOMIC DNA]</scope>
    <source>
        <strain evidence="22 23">9PBR-2</strain>
    </source>
</reference>
<dbReference type="RefSeq" id="WP_125428547.1">
    <property type="nucleotide sequence ID" value="NZ_RWIS01000004.1"/>
</dbReference>
<dbReference type="Pfam" id="PF08448">
    <property type="entry name" value="PAS_4"/>
    <property type="match status" value="4"/>
</dbReference>
<evidence type="ECO:0000313" key="22">
    <source>
        <dbReference type="EMBL" id="RSK34586.1"/>
    </source>
</evidence>
<evidence type="ECO:0000256" key="9">
    <source>
        <dbReference type="ARBA" id="ARBA00022777"/>
    </source>
</evidence>
<dbReference type="EMBL" id="RWIS01000004">
    <property type="protein sequence ID" value="RSK34586.1"/>
    <property type="molecule type" value="Genomic_DNA"/>
</dbReference>
<dbReference type="InterPro" id="IPR036890">
    <property type="entry name" value="HATPase_C_sf"/>
</dbReference>
<dbReference type="SMART" id="SM00387">
    <property type="entry name" value="HATPase_c"/>
    <property type="match status" value="1"/>
</dbReference>
<dbReference type="InterPro" id="IPR013656">
    <property type="entry name" value="PAS_4"/>
</dbReference>
<dbReference type="SUPFAM" id="SSF52172">
    <property type="entry name" value="CheY-like"/>
    <property type="match status" value="1"/>
</dbReference>
<keyword evidence="4" id="KW-1003">Cell membrane</keyword>
<dbReference type="SUPFAM" id="SSF47226">
    <property type="entry name" value="Histidine-containing phosphotransfer domain, HPT domain"/>
    <property type="match status" value="1"/>
</dbReference>
<dbReference type="FunFam" id="1.10.287.130:FF:000002">
    <property type="entry name" value="Two-component osmosensing histidine kinase"/>
    <property type="match status" value="1"/>
</dbReference>
<dbReference type="CDD" id="cd00130">
    <property type="entry name" value="PAS"/>
    <property type="match status" value="1"/>
</dbReference>
<keyword evidence="9" id="KW-0418">Kinase</keyword>
<evidence type="ECO:0000256" key="6">
    <source>
        <dbReference type="ARBA" id="ARBA00022679"/>
    </source>
</evidence>
<dbReference type="InterPro" id="IPR003661">
    <property type="entry name" value="HisK_dim/P_dom"/>
</dbReference>
<dbReference type="CDD" id="cd17546">
    <property type="entry name" value="REC_hyHK_CKI1_RcsC-like"/>
    <property type="match status" value="1"/>
</dbReference>
<evidence type="ECO:0000256" key="17">
    <source>
        <dbReference type="SAM" id="Coils"/>
    </source>
</evidence>
<dbReference type="SMART" id="SM00091">
    <property type="entry name" value="PAS"/>
    <property type="match status" value="6"/>
</dbReference>
<evidence type="ECO:0000313" key="23">
    <source>
        <dbReference type="Proteomes" id="UP000280066"/>
    </source>
</evidence>
<dbReference type="Gene3D" id="1.20.120.160">
    <property type="entry name" value="HPT domain"/>
    <property type="match status" value="1"/>
</dbReference>
<dbReference type="EC" id="2.7.13.3" evidence="3"/>
<evidence type="ECO:0000256" key="11">
    <source>
        <dbReference type="ARBA" id="ARBA00022989"/>
    </source>
</evidence>
<dbReference type="InterPro" id="IPR001789">
    <property type="entry name" value="Sig_transdc_resp-reg_receiver"/>
</dbReference>
<keyword evidence="5 16" id="KW-0597">Phosphoprotein</keyword>
<dbReference type="Pfam" id="PF12860">
    <property type="entry name" value="PAS_7"/>
    <property type="match status" value="1"/>
</dbReference>
<dbReference type="Gene3D" id="1.10.287.130">
    <property type="match status" value="1"/>
</dbReference>
<comment type="caution">
    <text evidence="22">The sequence shown here is derived from an EMBL/GenBank/DDBJ whole genome shotgun (WGS) entry which is preliminary data.</text>
</comment>
<evidence type="ECO:0000256" key="4">
    <source>
        <dbReference type="ARBA" id="ARBA00022475"/>
    </source>
</evidence>
<dbReference type="SUPFAM" id="SSF55785">
    <property type="entry name" value="PYP-like sensor domain (PAS domain)"/>
    <property type="match status" value="5"/>
</dbReference>
<feature type="modified residue" description="4-aspartylphosphate" evidence="16">
    <location>
        <position position="1070"/>
    </location>
</feature>
<evidence type="ECO:0000256" key="12">
    <source>
        <dbReference type="ARBA" id="ARBA00023012"/>
    </source>
</evidence>
<keyword evidence="17" id="KW-0175">Coiled coil</keyword>
<gene>
    <name evidence="22" type="ORF">EI290_08145</name>
</gene>
<dbReference type="GO" id="GO:0005524">
    <property type="term" value="F:ATP binding"/>
    <property type="evidence" value="ECO:0007669"/>
    <property type="project" value="UniProtKB-KW"/>
</dbReference>
<organism evidence="22 23">
    <name type="scientific">Hymenobacter metallilatus</name>
    <dbReference type="NCBI Taxonomy" id="2493666"/>
    <lineage>
        <taxon>Bacteria</taxon>
        <taxon>Pseudomonadati</taxon>
        <taxon>Bacteroidota</taxon>
        <taxon>Cytophagia</taxon>
        <taxon>Cytophagales</taxon>
        <taxon>Hymenobacteraceae</taxon>
        <taxon>Hymenobacter</taxon>
    </lineage>
</organism>
<dbReference type="InterPro" id="IPR011006">
    <property type="entry name" value="CheY-like_superfamily"/>
</dbReference>
<keyword evidence="10" id="KW-0067">ATP-binding</keyword>
<dbReference type="InterPro" id="IPR036097">
    <property type="entry name" value="HisK_dim/P_sf"/>
</dbReference>
<feature type="coiled-coil region" evidence="17">
    <location>
        <begin position="742"/>
        <end position="772"/>
    </location>
</feature>
<dbReference type="Pfam" id="PF00512">
    <property type="entry name" value="HisKA"/>
    <property type="match status" value="1"/>
</dbReference>
<comment type="catalytic activity">
    <reaction evidence="1">
        <text>ATP + protein L-histidine = ADP + protein N-phospho-L-histidine.</text>
        <dbReference type="EC" id="2.7.13.3"/>
    </reaction>
</comment>
<dbReference type="Gene3D" id="3.30.450.20">
    <property type="entry name" value="PAS domain"/>
    <property type="match status" value="5"/>
</dbReference>
<evidence type="ECO:0000259" key="19">
    <source>
        <dbReference type="PROSITE" id="PS50110"/>
    </source>
</evidence>
<feature type="domain" description="Histidine kinase" evidence="18">
    <location>
        <begin position="776"/>
        <end position="1000"/>
    </location>
</feature>
<dbReference type="AlphaFoldDB" id="A0A3R9NQI3"/>
<dbReference type="InterPro" id="IPR000700">
    <property type="entry name" value="PAS-assoc_C"/>
</dbReference>
<dbReference type="InterPro" id="IPR004358">
    <property type="entry name" value="Sig_transdc_His_kin-like_C"/>
</dbReference>
<evidence type="ECO:0000259" key="18">
    <source>
        <dbReference type="PROSITE" id="PS50109"/>
    </source>
</evidence>
<evidence type="ECO:0000256" key="3">
    <source>
        <dbReference type="ARBA" id="ARBA00012438"/>
    </source>
</evidence>
<dbReference type="InterPro" id="IPR003594">
    <property type="entry name" value="HATPase_dom"/>
</dbReference>
<keyword evidence="12" id="KW-0902">Two-component regulatory system</keyword>
<dbReference type="FunFam" id="3.30.565.10:FF:000010">
    <property type="entry name" value="Sensor histidine kinase RcsC"/>
    <property type="match status" value="1"/>
</dbReference>
<evidence type="ECO:0000256" key="13">
    <source>
        <dbReference type="ARBA" id="ARBA00023136"/>
    </source>
</evidence>
<dbReference type="SMART" id="SM00086">
    <property type="entry name" value="PAC"/>
    <property type="match status" value="3"/>
</dbReference>
<dbReference type="InterPro" id="IPR001610">
    <property type="entry name" value="PAC"/>
</dbReference>
<keyword evidence="23" id="KW-1185">Reference proteome</keyword>
<feature type="domain" description="PAC" evidence="21">
    <location>
        <begin position="582"/>
        <end position="633"/>
    </location>
</feature>
<dbReference type="Gene3D" id="3.30.565.10">
    <property type="entry name" value="Histidine kinase-like ATPase, C-terminal domain"/>
    <property type="match status" value="1"/>
</dbReference>
<keyword evidence="6" id="KW-0808">Transferase</keyword>
<feature type="domain" description="PAS" evidence="20">
    <location>
        <begin position="634"/>
        <end position="704"/>
    </location>
</feature>
<dbReference type="SUPFAM" id="SSF47384">
    <property type="entry name" value="Homodimeric domain of signal transducing histidine kinase"/>
    <property type="match status" value="1"/>
</dbReference>
<evidence type="ECO:0000256" key="5">
    <source>
        <dbReference type="ARBA" id="ARBA00022553"/>
    </source>
</evidence>
<dbReference type="Pfam" id="PF00072">
    <property type="entry name" value="Response_reg"/>
    <property type="match status" value="1"/>
</dbReference>
<dbReference type="PANTHER" id="PTHR45339:SF1">
    <property type="entry name" value="HYBRID SIGNAL TRANSDUCTION HISTIDINE KINASE J"/>
    <property type="match status" value="1"/>
</dbReference>
<dbReference type="InterPro" id="IPR035965">
    <property type="entry name" value="PAS-like_dom_sf"/>
</dbReference>
<dbReference type="PRINTS" id="PR00344">
    <property type="entry name" value="BCTRLSENSOR"/>
</dbReference>
<comment type="subcellular location">
    <subcellularLocation>
        <location evidence="2">Cell membrane</location>
        <topology evidence="2">Multi-pass membrane protein</topology>
    </subcellularLocation>
</comment>
<dbReference type="CDD" id="cd00082">
    <property type="entry name" value="HisKA"/>
    <property type="match status" value="1"/>
</dbReference>
<dbReference type="PROSITE" id="PS50110">
    <property type="entry name" value="RESPONSE_REGULATORY"/>
    <property type="match status" value="1"/>
</dbReference>
<evidence type="ECO:0000256" key="7">
    <source>
        <dbReference type="ARBA" id="ARBA00022692"/>
    </source>
</evidence>
<dbReference type="PROSITE" id="PS50112">
    <property type="entry name" value="PAS"/>
    <property type="match status" value="1"/>
</dbReference>
<dbReference type="Proteomes" id="UP000280066">
    <property type="component" value="Unassembled WGS sequence"/>
</dbReference>
<comment type="subunit">
    <text evidence="14">At low DSF concentrations, interacts with RpfF.</text>
</comment>
<evidence type="ECO:0000256" key="16">
    <source>
        <dbReference type="PROSITE-ProRule" id="PRU00169"/>
    </source>
</evidence>
<evidence type="ECO:0000256" key="8">
    <source>
        <dbReference type="ARBA" id="ARBA00022741"/>
    </source>
</evidence>
<dbReference type="CDD" id="cd16922">
    <property type="entry name" value="HATPase_EvgS-ArcB-TorS-like"/>
    <property type="match status" value="1"/>
</dbReference>
<dbReference type="OrthoDB" id="9797097at2"/>
<dbReference type="PANTHER" id="PTHR45339">
    <property type="entry name" value="HYBRID SIGNAL TRANSDUCTION HISTIDINE KINASE J"/>
    <property type="match status" value="1"/>
</dbReference>
<dbReference type="SUPFAM" id="SSF55874">
    <property type="entry name" value="ATPase domain of HSP90 chaperone/DNA topoisomerase II/histidine kinase"/>
    <property type="match status" value="1"/>
</dbReference>
<accession>A0A3R9NQI3</accession>
<dbReference type="PROSITE" id="PS50113">
    <property type="entry name" value="PAC"/>
    <property type="match status" value="1"/>
</dbReference>
<evidence type="ECO:0000256" key="10">
    <source>
        <dbReference type="ARBA" id="ARBA00022840"/>
    </source>
</evidence>
<keyword evidence="11" id="KW-1133">Transmembrane helix</keyword>
<proteinExistence type="predicted"/>
<keyword evidence="13" id="KW-0472">Membrane</keyword>
<dbReference type="InterPro" id="IPR000014">
    <property type="entry name" value="PAS"/>
</dbReference>
<evidence type="ECO:0000256" key="15">
    <source>
        <dbReference type="ARBA" id="ARBA00068150"/>
    </source>
</evidence>
<sequence length="1261" mass="138249">MVPTTPPPALPDPLLLQVADHLPDGLLLVDANDCVLLVNAQYCTLWGLPAEPARWQGRPVAELRAAALPLLADPTEALRQREQLRAAPQPRHRSPLPLTDGRILEIDYVPLPTGTLVYARDVTAREQALDELRDISSIPLQNPNPIVRLGAGGEQLFANEAANSFQAALPPQEADALNGRLHALALAALRAGAVQEQELTGGTRHFQVVARPVPERQYVNLYLVDISARYQAEQQLDQQRIFYETLLDALPVEVVVLDEQQRYVYTNPAAVPDAAQRAWLPGHTLSEYASTYRLQLAELGQLRETYFQEALRTAEALPTWEEASAGSGETHYFLRSYRRLPAVAGAPLRVLGYGLDVTAHHRAEQRVAEQRAFYEAILNTLPSQVAVLDAQGRYLFMNARGMPNTAARQAILGHTVAEFTARLGWPPAVAERRAGYFRQALTSGEPQVWQEATTNPANRQPQHFLRHYQPVLSTAGQLQFVIAYGTDITARVAAEEALRQSEERLREQQQFQQLVLDTTPDPVYVRDTEGQIIFGNYALELLKEATIRLQTLAEQYPDGPEAAELAHYSSADAQVLATGAEVRTEDRLTMPDGQVRWYQTIKRPLTRSDGTTHILGVSTDITALKEAQQTLEYNQKRYHDLMHYAQALICTYDMQGIVQSVNPALARLLGRAESELLGRPVQASLLPADQADFSAYLARIAAEGEAQGVLRIQPLGHEQLHFLLYHNFVVREAGQPPYIISHAQDITERVQAEEEMKRAKEAAEAAAQARANFLANMSHEIRTPLNGVLGMAALLAKTRLTTQQREQVQIIRSSGRHLLGVINDVLDVAKITSGKVELEQQPFHLCDAVGEALQPLLLQAEQKGLLFHTRSLHDSCPHPWVLGDAQRLNQVLINLVSNAIKFTPIGGQVSVAGRVAAETATSLTVEFQVADTGIGIAANKLNSIFDSFTQAYADTARQFGGTGLGLAISRALVEQMGGRLTVTSQPDQGSTFTFQLTLPKAEEPARPATAAPLTNVLQGLHVLLVEDNAINRLVARQMIEAWGGTVTEAVDGPVALALFEEQAFDIVLMDIQLPGLSGLDVTLQLRRHPNPQRAATPILALTANAYASDAQQYLAAGMNDFLAKPFDEEELCRKLLALRPPASRPYDLSRFQALAHGNAAFVPAVIRHFLTDIPPALAQLHAALEAGSWPEVGRLVHYIKPNLEALSIADTAGPLATLETVRLLEPGTGAEEEVLRQAVRQLHAAVEAVLPPLAQELAGME</sequence>
<dbReference type="PROSITE" id="PS50109">
    <property type="entry name" value="HIS_KIN"/>
    <property type="match status" value="1"/>
</dbReference>
<evidence type="ECO:0000259" key="20">
    <source>
        <dbReference type="PROSITE" id="PS50112"/>
    </source>
</evidence>
<evidence type="ECO:0000256" key="14">
    <source>
        <dbReference type="ARBA" id="ARBA00064003"/>
    </source>
</evidence>
<dbReference type="NCBIfam" id="TIGR00229">
    <property type="entry name" value="sensory_box"/>
    <property type="match status" value="2"/>
</dbReference>